<dbReference type="Pfam" id="PF19018">
    <property type="entry name" value="Vanin_C"/>
    <property type="match status" value="1"/>
</dbReference>
<dbReference type="PANTHER" id="PTHR10609">
    <property type="entry name" value="BIOTINIDASE-RELATED"/>
    <property type="match status" value="1"/>
</dbReference>
<dbReference type="InterPro" id="IPR036526">
    <property type="entry name" value="C-N_Hydrolase_sf"/>
</dbReference>
<gene>
    <name evidence="5" type="primary">BTD_2</name>
    <name evidence="5" type="ORF">AVEN_209569_1</name>
</gene>
<comment type="similarity">
    <text evidence="1">Belongs to the carbon-nitrogen hydrolase superfamily. BTD/VNN family.</text>
</comment>
<feature type="chain" id="PRO_5021501223" evidence="3">
    <location>
        <begin position="22"/>
        <end position="521"/>
    </location>
</feature>
<evidence type="ECO:0000256" key="3">
    <source>
        <dbReference type="SAM" id="SignalP"/>
    </source>
</evidence>
<keyword evidence="6" id="KW-1185">Reference proteome</keyword>
<comment type="caution">
    <text evidence="5">The sequence shown here is derived from an EMBL/GenBank/DDBJ whole genome shotgun (WGS) entry which is preliminary data.</text>
</comment>
<keyword evidence="3" id="KW-0732">Signal</keyword>
<sequence length="521" mass="58865">MQTKTWCVAAFLALSIFQNLAFTSASAKTPSYFTAAVFEFVQTQKCTSDPAQAQKVQQFNLDVYIPVAKLAKSKGADILVFPEYALFPECNRTQTTLFCELVPDPEEKANPCVEAERFSGSPTLRTLSCMARNNSMVIQGNMGEYLPCKGEPGCNPSGHLQFNANVVFDRDGTVIARYRKEHLWNEPHFDLPRRKQYSKFTVDFGTFLSYVCFDIFLERIVQEEMDNDVDGIVFSTMWENTMPLGMTVQFFQSFAIEMNTTLLAACIQLPGQWALGSGVFSGPYGALAYTFDPDGLNKLVVARVPRRNQVLEDPKSSITAVFFNGTTSDWESDGEYVGKEGSDIILPPAPSDRYDNRYHVINMENYTLHQITEPRASIKECSNGMCCSLDYSADSITQTFYFAVFNGTQDTFYPYFWGEEDCLLVRCDAAHGRECATFPLWSNDVFHHVNITANFSTPFVYPAVVNDHFRLVPYSEWNYNTEYTTRGHQANINFDSKNGQTLLVAGLKGRLYREDPATSFY</sequence>
<protein>
    <submittedName>
        <fullName evidence="5">Biotinidase</fullName>
    </submittedName>
</protein>
<evidence type="ECO:0000313" key="5">
    <source>
        <dbReference type="EMBL" id="GBN55234.1"/>
    </source>
</evidence>
<organism evidence="5 6">
    <name type="scientific">Araneus ventricosus</name>
    <name type="common">Orbweaver spider</name>
    <name type="synonym">Epeira ventricosa</name>
    <dbReference type="NCBI Taxonomy" id="182803"/>
    <lineage>
        <taxon>Eukaryota</taxon>
        <taxon>Metazoa</taxon>
        <taxon>Ecdysozoa</taxon>
        <taxon>Arthropoda</taxon>
        <taxon>Chelicerata</taxon>
        <taxon>Arachnida</taxon>
        <taxon>Araneae</taxon>
        <taxon>Araneomorphae</taxon>
        <taxon>Entelegynae</taxon>
        <taxon>Araneoidea</taxon>
        <taxon>Araneidae</taxon>
        <taxon>Araneus</taxon>
    </lineage>
</organism>
<dbReference type="SUPFAM" id="SSF56317">
    <property type="entry name" value="Carbon-nitrogen hydrolase"/>
    <property type="match status" value="1"/>
</dbReference>
<dbReference type="GO" id="GO:0016787">
    <property type="term" value="F:hydrolase activity"/>
    <property type="evidence" value="ECO:0007669"/>
    <property type="project" value="UniProtKB-KW"/>
</dbReference>
<feature type="signal peptide" evidence="3">
    <location>
        <begin position="1"/>
        <end position="21"/>
    </location>
</feature>
<evidence type="ECO:0000259" key="4">
    <source>
        <dbReference type="PROSITE" id="PS50263"/>
    </source>
</evidence>
<evidence type="ECO:0000256" key="2">
    <source>
        <dbReference type="ARBA" id="ARBA00022801"/>
    </source>
</evidence>
<dbReference type="InterPro" id="IPR043957">
    <property type="entry name" value="Vanin_C"/>
</dbReference>
<dbReference type="AlphaFoldDB" id="A0A4Y2PVK2"/>
<dbReference type="OrthoDB" id="6419659at2759"/>
<dbReference type="EMBL" id="BGPR01012243">
    <property type="protein sequence ID" value="GBN55234.1"/>
    <property type="molecule type" value="Genomic_DNA"/>
</dbReference>
<name>A0A4Y2PVK2_ARAVE</name>
<dbReference type="PROSITE" id="PS50263">
    <property type="entry name" value="CN_HYDROLASE"/>
    <property type="match status" value="1"/>
</dbReference>
<dbReference type="InterPro" id="IPR003010">
    <property type="entry name" value="C-N_Hydrolase"/>
</dbReference>
<proteinExistence type="inferred from homology"/>
<evidence type="ECO:0000256" key="1">
    <source>
        <dbReference type="ARBA" id="ARBA00008225"/>
    </source>
</evidence>
<dbReference type="InterPro" id="IPR040154">
    <property type="entry name" value="Biotinidase/VNN"/>
</dbReference>
<dbReference type="Gene3D" id="3.60.110.10">
    <property type="entry name" value="Carbon-nitrogen hydrolase"/>
    <property type="match status" value="1"/>
</dbReference>
<reference evidence="5 6" key="1">
    <citation type="journal article" date="2019" name="Sci. Rep.">
        <title>Orb-weaving spider Araneus ventricosus genome elucidates the spidroin gene catalogue.</title>
        <authorList>
            <person name="Kono N."/>
            <person name="Nakamura H."/>
            <person name="Ohtoshi R."/>
            <person name="Moran D.A.P."/>
            <person name="Shinohara A."/>
            <person name="Yoshida Y."/>
            <person name="Fujiwara M."/>
            <person name="Mori M."/>
            <person name="Tomita M."/>
            <person name="Arakawa K."/>
        </authorList>
    </citation>
    <scope>NUCLEOTIDE SEQUENCE [LARGE SCALE GENOMIC DNA]</scope>
</reference>
<accession>A0A4Y2PVK2</accession>
<dbReference type="PANTHER" id="PTHR10609:SF27">
    <property type="entry name" value="CN HYDROLASE DOMAIN-CONTAINING PROTEIN-RELATED"/>
    <property type="match status" value="1"/>
</dbReference>
<dbReference type="Pfam" id="PF00795">
    <property type="entry name" value="CN_hydrolase"/>
    <property type="match status" value="1"/>
</dbReference>
<feature type="domain" description="CN hydrolase" evidence="4">
    <location>
        <begin position="46"/>
        <end position="320"/>
    </location>
</feature>
<evidence type="ECO:0000313" key="6">
    <source>
        <dbReference type="Proteomes" id="UP000499080"/>
    </source>
</evidence>
<dbReference type="Proteomes" id="UP000499080">
    <property type="component" value="Unassembled WGS sequence"/>
</dbReference>
<keyword evidence="2" id="KW-0378">Hydrolase</keyword>